<proteinExistence type="predicted"/>
<name>A0A3A9YV64_9ACTN</name>
<dbReference type="OrthoDB" id="3829125at2"/>
<accession>A0A3A9YV64</accession>
<protein>
    <recommendedName>
        <fullName evidence="3">DUF2064 domain-containing protein</fullName>
    </recommendedName>
</protein>
<keyword evidence="2" id="KW-1185">Reference proteome</keyword>
<reference evidence="1 2" key="1">
    <citation type="journal article" date="2004" name="Syst. Appl. Microbiol.">
        <title>Cryptoendolithic actinomycetes from antarctic sandstone rock samples: Micromonospora endolithica sp. nov. and two isolates related to Micromonospora coerulea Jensen 1932.</title>
        <authorList>
            <person name="Hirsch P."/>
            <person name="Mevs U."/>
            <person name="Kroppenstedt R.M."/>
            <person name="Schumann P."/>
            <person name="Stackebrandt E."/>
        </authorList>
    </citation>
    <scope>NUCLEOTIDE SEQUENCE [LARGE SCALE GENOMIC DNA]</scope>
    <source>
        <strain evidence="1 2">JCM 12677</strain>
    </source>
</reference>
<dbReference type="Proteomes" id="UP000281726">
    <property type="component" value="Unassembled WGS sequence"/>
</dbReference>
<dbReference type="InterPro" id="IPR029044">
    <property type="entry name" value="Nucleotide-diphossugar_trans"/>
</dbReference>
<evidence type="ECO:0000313" key="1">
    <source>
        <dbReference type="EMBL" id="RKN39912.1"/>
    </source>
</evidence>
<dbReference type="Gene3D" id="3.90.550.10">
    <property type="entry name" value="Spore Coat Polysaccharide Biosynthesis Protein SpsA, Chain A"/>
    <property type="match status" value="1"/>
</dbReference>
<sequence>MGGRVVVALLAPVAWSPPGVDLRAWRTALAEDVVDLLATLQQVETAVAVLPGDRWLADAVVWPGTTVYEVAEATPSAVLALFDAPHAPDRPTVRAADAGTGAAAEPTAGARQVYDQVAVIAGDAPDVPGLTIGKLLRPLTTRPVAVAPVEGDGSGLLGIAVRLPVPAWLPPVDLGTARPAALRAAAPSPGDLAVTPAWRRLRGPADLAWLDPAVQGWEATRALLSGSAHRAQS</sequence>
<comment type="caution">
    <text evidence="1">The sequence shown here is derived from an EMBL/GenBank/DDBJ whole genome shotgun (WGS) entry which is preliminary data.</text>
</comment>
<gene>
    <name evidence="1" type="ORF">D7223_27590</name>
</gene>
<dbReference type="EMBL" id="RBAK01000015">
    <property type="protein sequence ID" value="RKN39912.1"/>
    <property type="molecule type" value="Genomic_DNA"/>
</dbReference>
<organism evidence="1 2">
    <name type="scientific">Micromonospora endolithica</name>
    <dbReference type="NCBI Taxonomy" id="230091"/>
    <lineage>
        <taxon>Bacteria</taxon>
        <taxon>Bacillati</taxon>
        <taxon>Actinomycetota</taxon>
        <taxon>Actinomycetes</taxon>
        <taxon>Micromonosporales</taxon>
        <taxon>Micromonosporaceae</taxon>
        <taxon>Micromonospora</taxon>
    </lineage>
</organism>
<evidence type="ECO:0000313" key="2">
    <source>
        <dbReference type="Proteomes" id="UP000281726"/>
    </source>
</evidence>
<dbReference type="RefSeq" id="WP_120731659.1">
    <property type="nucleotide sequence ID" value="NZ_RBAK01000015.1"/>
</dbReference>
<evidence type="ECO:0008006" key="3">
    <source>
        <dbReference type="Google" id="ProtNLM"/>
    </source>
</evidence>
<dbReference type="AlphaFoldDB" id="A0A3A9YV64"/>